<dbReference type="EMBL" id="CP077683">
    <property type="protein sequence ID" value="QXE89143.1"/>
    <property type="molecule type" value="Genomic_DNA"/>
</dbReference>
<protein>
    <recommendedName>
        <fullName evidence="4">Chromosome segregation ATPase</fullName>
    </recommendedName>
</protein>
<feature type="compositionally biased region" description="Basic and acidic residues" evidence="1">
    <location>
        <begin position="228"/>
        <end position="243"/>
    </location>
</feature>
<feature type="compositionally biased region" description="Polar residues" evidence="1">
    <location>
        <begin position="212"/>
        <end position="225"/>
    </location>
</feature>
<feature type="region of interest" description="Disordered" evidence="1">
    <location>
        <begin position="212"/>
        <end position="243"/>
    </location>
</feature>
<feature type="region of interest" description="Disordered" evidence="1">
    <location>
        <begin position="148"/>
        <end position="176"/>
    </location>
</feature>
<name>A0ABX8LBU6_9BACT</name>
<sequence length="727" mass="78721">MLALDNTIGCMEVSESEVLDLYRSAPITRTYEKRSETMEAYICAIKKKAPVKVYLALVVNDHRIYVYSSPGKGKNEQEYPEEIAKALDCAKAMGFSPERIDLSYSPAMREVVVRNTKVLRLAGSKGSGGLKHGLAGAPILPIVKKSPVDIPEPVTAPPAPTTTPSSAPAAPLRAPAAQKDGGDAVIALAQLHQEQRALVAERDALSQQLRHLSAQHQEAASQLTAARQRAEELAGDRDQLRSHQRRSEELLAAKDTSIAELQKQSADLRLELETLAGRHAELSREQEAMVENLARARQDIARLTAERDAAIEGAGAATKQHREAAGLLEEARKEAGRTAEAATQGSRRIEVLEEAAQSLEKELASLRQELAGVTSDRDAALQRLAAQEEKGSAGTDLDRLRQELERVCAERDAAVARLNAAEERQPTEAEVEQAGSREELERLKSERDDALARAAALEEELEAVRSEGSRREADRILVQQEKPEAPEETTSAAALYGSVGETAGPDEEPCTGRILPGLQDSVSESLPAFTESMLPPFDELQVPPQIGYPLDAADATPPPAPAKTGGDFFFGGQDTAFLPLGDLQDSFFSAAGEGEPVRFLLETSLNAIDCPTADDVLELHHSINNAYLSPEGTGGQESCLGYVCCLRKGESKEVFAAIYGTTSHKTRVYLPETQPQDDESYARTVRGAISFAEEVGLMMERVPLEATGQKRQDSLKRCPALRMAEAK</sequence>
<evidence type="ECO:0000313" key="2">
    <source>
        <dbReference type="EMBL" id="QXE89143.1"/>
    </source>
</evidence>
<organism evidence="2 3">
    <name type="scientific">Geomonas subterranea</name>
    <dbReference type="NCBI Taxonomy" id="2847989"/>
    <lineage>
        <taxon>Bacteria</taxon>
        <taxon>Pseudomonadati</taxon>
        <taxon>Thermodesulfobacteriota</taxon>
        <taxon>Desulfuromonadia</taxon>
        <taxon>Geobacterales</taxon>
        <taxon>Geobacteraceae</taxon>
        <taxon>Geomonas</taxon>
    </lineage>
</organism>
<feature type="region of interest" description="Disordered" evidence="1">
    <location>
        <begin position="420"/>
        <end position="443"/>
    </location>
</feature>
<feature type="compositionally biased region" description="Low complexity" evidence="1">
    <location>
        <begin position="162"/>
        <end position="176"/>
    </location>
</feature>
<keyword evidence="3" id="KW-1185">Reference proteome</keyword>
<accession>A0ABX8LBU6</accession>
<evidence type="ECO:0000313" key="3">
    <source>
        <dbReference type="Proteomes" id="UP000683559"/>
    </source>
</evidence>
<gene>
    <name evidence="2" type="ORF">KP001_11765</name>
</gene>
<evidence type="ECO:0008006" key="4">
    <source>
        <dbReference type="Google" id="ProtNLM"/>
    </source>
</evidence>
<proteinExistence type="predicted"/>
<dbReference type="RefSeq" id="WP_217285837.1">
    <property type="nucleotide sequence ID" value="NZ_CP077683.1"/>
</dbReference>
<evidence type="ECO:0000256" key="1">
    <source>
        <dbReference type="SAM" id="MobiDB-lite"/>
    </source>
</evidence>
<reference evidence="2 3" key="1">
    <citation type="submission" date="2021-06" db="EMBL/GenBank/DDBJ databases">
        <title>Gemonas diversity in paddy soil.</title>
        <authorList>
            <person name="Liu G."/>
        </authorList>
    </citation>
    <scope>NUCLEOTIDE SEQUENCE [LARGE SCALE GENOMIC DNA]</scope>
    <source>
        <strain evidence="2 3">RG2</strain>
    </source>
</reference>
<dbReference type="Proteomes" id="UP000683559">
    <property type="component" value="Chromosome"/>
</dbReference>